<evidence type="ECO:0000313" key="1">
    <source>
        <dbReference type="EMBL" id="MBW88527.1"/>
    </source>
</evidence>
<organism evidence="1">
    <name type="scientific">Rhizophora mucronata</name>
    <name type="common">Asiatic mangrove</name>
    <dbReference type="NCBI Taxonomy" id="61149"/>
    <lineage>
        <taxon>Eukaryota</taxon>
        <taxon>Viridiplantae</taxon>
        <taxon>Streptophyta</taxon>
        <taxon>Embryophyta</taxon>
        <taxon>Tracheophyta</taxon>
        <taxon>Spermatophyta</taxon>
        <taxon>Magnoliopsida</taxon>
        <taxon>eudicotyledons</taxon>
        <taxon>Gunneridae</taxon>
        <taxon>Pentapetalae</taxon>
        <taxon>rosids</taxon>
        <taxon>fabids</taxon>
        <taxon>Malpighiales</taxon>
        <taxon>Rhizophoraceae</taxon>
        <taxon>Rhizophora</taxon>
    </lineage>
</organism>
<sequence>MYLLSKHKSKNWNHVHKSIREVSLQVQ</sequence>
<name>A0A2P2J556_RHIMU</name>
<reference evidence="1" key="1">
    <citation type="submission" date="2018-02" db="EMBL/GenBank/DDBJ databases">
        <title>Rhizophora mucronata_Transcriptome.</title>
        <authorList>
            <person name="Meera S.P."/>
            <person name="Sreeshan A."/>
            <person name="Augustine A."/>
        </authorList>
    </citation>
    <scope>NUCLEOTIDE SEQUENCE</scope>
    <source>
        <tissue evidence="1">Leaf</tissue>
    </source>
</reference>
<dbReference type="AlphaFoldDB" id="A0A2P2J556"/>
<dbReference type="EMBL" id="GGEC01008044">
    <property type="protein sequence ID" value="MBW88527.1"/>
    <property type="molecule type" value="Transcribed_RNA"/>
</dbReference>
<accession>A0A2P2J556</accession>
<proteinExistence type="predicted"/>
<protein>
    <submittedName>
        <fullName evidence="1">Uncharacterized protein</fullName>
    </submittedName>
</protein>